<evidence type="ECO:0000313" key="2">
    <source>
        <dbReference type="Proteomes" id="UP001596337"/>
    </source>
</evidence>
<evidence type="ECO:0000313" key="1">
    <source>
        <dbReference type="EMBL" id="MFC6867150.1"/>
    </source>
</evidence>
<organism evidence="1 2">
    <name type="scientific">Haloechinothrix salitolerans</name>
    <dbReference type="NCBI Taxonomy" id="926830"/>
    <lineage>
        <taxon>Bacteria</taxon>
        <taxon>Bacillati</taxon>
        <taxon>Actinomycetota</taxon>
        <taxon>Actinomycetes</taxon>
        <taxon>Pseudonocardiales</taxon>
        <taxon>Pseudonocardiaceae</taxon>
        <taxon>Haloechinothrix</taxon>
    </lineage>
</organism>
<name>A0ABW2BXT1_9PSEU</name>
<reference evidence="2" key="1">
    <citation type="journal article" date="2019" name="Int. J. Syst. Evol. Microbiol.">
        <title>The Global Catalogue of Microorganisms (GCM) 10K type strain sequencing project: providing services to taxonomists for standard genome sequencing and annotation.</title>
        <authorList>
            <consortium name="The Broad Institute Genomics Platform"/>
            <consortium name="The Broad Institute Genome Sequencing Center for Infectious Disease"/>
            <person name="Wu L."/>
            <person name="Ma J."/>
        </authorList>
    </citation>
    <scope>NUCLEOTIDE SEQUENCE [LARGE SCALE GENOMIC DNA]</scope>
    <source>
        <strain evidence="2">KCTC 32255</strain>
    </source>
</reference>
<accession>A0ABW2BXT1</accession>
<dbReference type="EMBL" id="JBHSXX010000001">
    <property type="protein sequence ID" value="MFC6867150.1"/>
    <property type="molecule type" value="Genomic_DNA"/>
</dbReference>
<dbReference type="RefSeq" id="WP_345394696.1">
    <property type="nucleotide sequence ID" value="NZ_BAABLA010000022.1"/>
</dbReference>
<sequence>MTTDQPTSPEASSQWLMVSGSVTDPSDLRLYQQLADTPAQEQPQPGSAWFIGITRVFTGCPDPRVDLERVGRAWFEHSGLAPLLAQVDTDTEAVTFWKAVEVDDPTEAIRLTAQGIARAIEHAGLADGTVRPGFSVEVIAEQDTDDQP</sequence>
<proteinExistence type="predicted"/>
<protein>
    <submittedName>
        <fullName evidence="1">Uncharacterized protein</fullName>
    </submittedName>
</protein>
<keyword evidence="2" id="KW-1185">Reference proteome</keyword>
<dbReference type="Proteomes" id="UP001596337">
    <property type="component" value="Unassembled WGS sequence"/>
</dbReference>
<comment type="caution">
    <text evidence="1">The sequence shown here is derived from an EMBL/GenBank/DDBJ whole genome shotgun (WGS) entry which is preliminary data.</text>
</comment>
<gene>
    <name evidence="1" type="ORF">ACFQGD_08315</name>
</gene>